<sequence>MDNKADETVKEAGLEPKQLIAQAILKAELLDETPLRRLTRKMINMERKYLFSEQGVPQRKAKLKDFIDDTRKAGEFKAIINEDKI</sequence>
<evidence type="ECO:0000313" key="1">
    <source>
        <dbReference type="EMBL" id="STY94309.1"/>
    </source>
</evidence>
<name>A0A378Q0N2_9GAMM</name>
<accession>A0A378Q0N2</accession>
<evidence type="ECO:0000313" key="2">
    <source>
        <dbReference type="Proteomes" id="UP000255193"/>
    </source>
</evidence>
<dbReference type="AlphaFoldDB" id="A0A378Q0N2"/>
<reference evidence="1 2" key="1">
    <citation type="submission" date="2018-06" db="EMBL/GenBank/DDBJ databases">
        <authorList>
            <consortium name="Pathogen Informatics"/>
            <person name="Doyle S."/>
        </authorList>
    </citation>
    <scope>NUCLEOTIDE SEQUENCE [LARGE SCALE GENOMIC DNA]</scope>
    <source>
        <strain evidence="1 2">NCTC11091</strain>
    </source>
</reference>
<gene>
    <name evidence="1" type="ORF">NCTC11091_00069</name>
</gene>
<dbReference type="EMBL" id="UGQA01000001">
    <property type="protein sequence ID" value="STY94309.1"/>
    <property type="molecule type" value="Genomic_DNA"/>
</dbReference>
<protein>
    <submittedName>
        <fullName evidence="1">Uncharacterized protein</fullName>
    </submittedName>
</protein>
<organism evidence="1 2">
    <name type="scientific">Faucicola atlantae</name>
    <dbReference type="NCBI Taxonomy" id="34059"/>
    <lineage>
        <taxon>Bacteria</taxon>
        <taxon>Pseudomonadati</taxon>
        <taxon>Pseudomonadota</taxon>
        <taxon>Gammaproteobacteria</taxon>
        <taxon>Moraxellales</taxon>
        <taxon>Moraxellaceae</taxon>
        <taxon>Faucicola</taxon>
    </lineage>
</organism>
<proteinExistence type="predicted"/>
<dbReference type="Proteomes" id="UP000255193">
    <property type="component" value="Unassembled WGS sequence"/>
</dbReference>